<dbReference type="InterPro" id="IPR037523">
    <property type="entry name" value="VOC_core"/>
</dbReference>
<dbReference type="PATRIC" id="fig|106592.7.peg.4429"/>
<dbReference type="SUPFAM" id="SSF54593">
    <property type="entry name" value="Glyoxalase/Bleomycin resistance protein/Dihydroxybiphenyl dioxygenase"/>
    <property type="match status" value="1"/>
</dbReference>
<accession>A0A0L8BHZ4</accession>
<name>A0A0L8BHZ4_ENSAD</name>
<evidence type="ECO:0000313" key="3">
    <source>
        <dbReference type="Proteomes" id="UP000037425"/>
    </source>
</evidence>
<organism evidence="2 3">
    <name type="scientific">Ensifer adhaerens</name>
    <name type="common">Sinorhizobium morelense</name>
    <dbReference type="NCBI Taxonomy" id="106592"/>
    <lineage>
        <taxon>Bacteria</taxon>
        <taxon>Pseudomonadati</taxon>
        <taxon>Pseudomonadota</taxon>
        <taxon>Alphaproteobacteria</taxon>
        <taxon>Hyphomicrobiales</taxon>
        <taxon>Rhizobiaceae</taxon>
        <taxon>Sinorhizobium/Ensifer group</taxon>
        <taxon>Ensifer</taxon>
    </lineage>
</organism>
<feature type="domain" description="VOC" evidence="1">
    <location>
        <begin position="2"/>
        <end position="123"/>
    </location>
</feature>
<reference evidence="3" key="1">
    <citation type="submission" date="2015-07" db="EMBL/GenBank/DDBJ databases">
        <title>Whole genome sequence of an Ensifer adhaerens strain isolated from a cave pool in the Wind Cave National Park.</title>
        <authorList>
            <person name="Eng W.W.H."/>
            <person name="Gan H.M."/>
            <person name="Barton H.A."/>
            <person name="Savka M.A."/>
        </authorList>
    </citation>
    <scope>NUCLEOTIDE SEQUENCE [LARGE SCALE GENOMIC DNA]</scope>
    <source>
        <strain evidence="3">SD006</strain>
    </source>
</reference>
<protein>
    <recommendedName>
        <fullName evidence="1">VOC domain-containing protein</fullName>
    </recommendedName>
</protein>
<dbReference type="OrthoDB" id="7223073at2"/>
<dbReference type="RefSeq" id="WP_053252105.1">
    <property type="nucleotide sequence ID" value="NZ_LGAP01000029.1"/>
</dbReference>
<proteinExistence type="predicted"/>
<dbReference type="InterPro" id="IPR004360">
    <property type="entry name" value="Glyas_Fos-R_dOase_dom"/>
</dbReference>
<sequence length="126" mass="13929">MRLNHLDLHSPVVAETATFFLDHLGFTLVETRGKDAFYRLADGAGMVLVISPPIAKLGGGDQVSLGAQTYHIGFLLPERSQVENAYRRILPSGIRMTEPEERHGAYVFYMVIPGNILVEIGHRPDA</sequence>
<comment type="caution">
    <text evidence="2">The sequence shown here is derived from an EMBL/GenBank/DDBJ whole genome shotgun (WGS) entry which is preliminary data.</text>
</comment>
<dbReference type="Proteomes" id="UP000037425">
    <property type="component" value="Unassembled WGS sequence"/>
</dbReference>
<evidence type="ECO:0000259" key="1">
    <source>
        <dbReference type="PROSITE" id="PS51819"/>
    </source>
</evidence>
<dbReference type="AlphaFoldDB" id="A0A0L8BHZ4"/>
<dbReference type="Pfam" id="PF00903">
    <property type="entry name" value="Glyoxalase"/>
    <property type="match status" value="1"/>
</dbReference>
<evidence type="ECO:0000313" key="2">
    <source>
        <dbReference type="EMBL" id="KOF14174.1"/>
    </source>
</evidence>
<dbReference type="EMBL" id="LGAP01000029">
    <property type="protein sequence ID" value="KOF14174.1"/>
    <property type="molecule type" value="Genomic_DNA"/>
</dbReference>
<dbReference type="PROSITE" id="PS51819">
    <property type="entry name" value="VOC"/>
    <property type="match status" value="1"/>
</dbReference>
<dbReference type="CDD" id="cd06587">
    <property type="entry name" value="VOC"/>
    <property type="match status" value="1"/>
</dbReference>
<dbReference type="InterPro" id="IPR029068">
    <property type="entry name" value="Glyas_Bleomycin-R_OHBP_Dase"/>
</dbReference>
<dbReference type="Gene3D" id="3.10.180.10">
    <property type="entry name" value="2,3-Dihydroxybiphenyl 1,2-Dioxygenase, domain 1"/>
    <property type="match status" value="1"/>
</dbReference>
<gene>
    <name evidence="2" type="ORF">AC244_28100</name>
</gene>